<dbReference type="RefSeq" id="WP_012414708.1">
    <property type="nucleotide sequence ID" value="NC_010644.1"/>
</dbReference>
<feature type="transmembrane region" description="Helical" evidence="1">
    <location>
        <begin position="210"/>
        <end position="232"/>
    </location>
</feature>
<dbReference type="KEGG" id="emi:Emin_0538"/>
<dbReference type="STRING" id="445932.Emin_0538"/>
<reference evidence="2 3" key="1">
    <citation type="journal article" date="2009" name="Appl. Environ. Microbiol.">
        <title>Genomic analysis of 'Elusimicrobium minutum,' the first cultivated representative of the phylum 'Elusimicrobia' (formerly termite group 1).</title>
        <authorList>
            <person name="Herlemann D.P.R."/>
            <person name="Geissinger O."/>
            <person name="Ikeda-Ohtsubo W."/>
            <person name="Kunin V."/>
            <person name="Sun H."/>
            <person name="Lapidus A."/>
            <person name="Hugenholtz P."/>
            <person name="Brune A."/>
        </authorList>
    </citation>
    <scope>NUCLEOTIDE SEQUENCE [LARGE SCALE GENOMIC DNA]</scope>
    <source>
        <strain evidence="2 3">Pei191</strain>
    </source>
</reference>
<feature type="transmembrane region" description="Helical" evidence="1">
    <location>
        <begin position="64"/>
        <end position="84"/>
    </location>
</feature>
<keyword evidence="3" id="KW-1185">Reference proteome</keyword>
<organism evidence="2 3">
    <name type="scientific">Elusimicrobium minutum (strain Pei191)</name>
    <dbReference type="NCBI Taxonomy" id="445932"/>
    <lineage>
        <taxon>Bacteria</taxon>
        <taxon>Pseudomonadati</taxon>
        <taxon>Elusimicrobiota</taxon>
        <taxon>Elusimicrobia</taxon>
        <taxon>Elusimicrobiales</taxon>
        <taxon>Elusimicrobiaceae</taxon>
        <taxon>Elusimicrobium</taxon>
    </lineage>
</organism>
<accession>B2KCH2</accession>
<evidence type="ECO:0000256" key="1">
    <source>
        <dbReference type="SAM" id="Phobius"/>
    </source>
</evidence>
<name>B2KCH2_ELUMP</name>
<evidence type="ECO:0000313" key="2">
    <source>
        <dbReference type="EMBL" id="ACC98093.1"/>
    </source>
</evidence>
<dbReference type="EMBL" id="CP001055">
    <property type="protein sequence ID" value="ACC98093.1"/>
    <property type="molecule type" value="Genomic_DNA"/>
</dbReference>
<protein>
    <submittedName>
        <fullName evidence="2">Uncharacterized protein</fullName>
    </submittedName>
</protein>
<keyword evidence="1" id="KW-0472">Membrane</keyword>
<feature type="transmembrane region" description="Helical" evidence="1">
    <location>
        <begin position="184"/>
        <end position="204"/>
    </location>
</feature>
<dbReference type="AlphaFoldDB" id="B2KCH2"/>
<proteinExistence type="predicted"/>
<sequence>MAELQVKNGAGNSNTPNKLFNVVPVFASHLASVILPYTIGAAGIFFITFYIVSNSGGVNAIPHFFIFAFLFLFFGPFLFIYSLLIAGVHTLKTLAGVIEDFVNEFADEVKSSAEKRVNSMEEGLPKTQAKIILNASIKEVSAAYKENRKSSLAKAFAVFILSFVVYAARIVLFGKVKNASGVEISLSTVFGGKAALAGVIFFNLKLIMTILLTLGYILGLILLAAQIAFMVWL</sequence>
<keyword evidence="1" id="KW-0812">Transmembrane</keyword>
<feature type="transmembrane region" description="Helical" evidence="1">
    <location>
        <begin position="152"/>
        <end position="172"/>
    </location>
</feature>
<dbReference type="HOGENOM" id="CLU_1188463_0_0_0"/>
<evidence type="ECO:0000313" key="3">
    <source>
        <dbReference type="Proteomes" id="UP000001029"/>
    </source>
</evidence>
<gene>
    <name evidence="2" type="ordered locus">Emin_0538</name>
</gene>
<keyword evidence="1" id="KW-1133">Transmembrane helix</keyword>
<feature type="transmembrane region" description="Helical" evidence="1">
    <location>
        <begin position="26"/>
        <end position="52"/>
    </location>
</feature>
<dbReference type="Proteomes" id="UP000001029">
    <property type="component" value="Chromosome"/>
</dbReference>